<dbReference type="PANTHER" id="PTHR37941">
    <property type="entry name" value="FUMARASE E-RELATED"/>
    <property type="match status" value="1"/>
</dbReference>
<dbReference type="OrthoDB" id="9814134at2"/>
<dbReference type="InterPro" id="IPR007761">
    <property type="entry name" value="MtlR-like"/>
</dbReference>
<evidence type="ECO:0000313" key="1">
    <source>
        <dbReference type="EMBL" id="AEG99341.1"/>
    </source>
</evidence>
<evidence type="ECO:0008006" key="3">
    <source>
        <dbReference type="Google" id="ProtNLM"/>
    </source>
</evidence>
<accession>A0A0H3FXS3</accession>
<sequence>MDTKEALTGPEMGAVVLSNYRMLSAESDRGAVLLASSIIERGLSELICAYLLESDNKKDELFTGPAAPLGTLESKIAMAYRLGLIRRFVRDYLDIFRRMRNDFAHNIERYSFDDPSVTNRLNEIYRIRKVESEYLDQLFVDTKKEATVRDKFLMFFSLDMAAIQRISLTVERIAPLD</sequence>
<dbReference type="PANTHER" id="PTHR37941:SF1">
    <property type="entry name" value="FUMARASE E-RELATED"/>
    <property type="match status" value="1"/>
</dbReference>
<reference evidence="1 2" key="1">
    <citation type="journal article" date="2012" name="J. Bacteriol.">
        <title>Complete genome sequence of Enterobacter aerogenes KCTC 2190.</title>
        <authorList>
            <person name="Shin S.H."/>
            <person name="Kim S."/>
            <person name="Kim J.Y."/>
            <person name="Lee S."/>
            <person name="Um Y."/>
            <person name="Oh M.K."/>
            <person name="Kim Y.R."/>
            <person name="Lee J."/>
            <person name="Yang K.S."/>
        </authorList>
    </citation>
    <scope>NUCLEOTIDE SEQUENCE [LARGE SCALE GENOMIC DNA]</scope>
    <source>
        <strain evidence="1 2">KCTC 2190</strain>
    </source>
</reference>
<dbReference type="EMBL" id="CP002824">
    <property type="protein sequence ID" value="AEG99341.1"/>
    <property type="molecule type" value="Genomic_DNA"/>
</dbReference>
<gene>
    <name evidence="1" type="ordered locus">EAE_22210</name>
</gene>
<protein>
    <recommendedName>
        <fullName evidence="3">Mannitol repressor protein</fullName>
    </recommendedName>
</protein>
<organism evidence="1 2">
    <name type="scientific">Klebsiella aerogenes (strain ATCC 13048 / DSM 30053 / CCUG 1429 / JCM 1235 / KCTC 2190 / NBRC 13534 / NCIMB 10102 / NCTC 10006 / CDC 819-56)</name>
    <name type="common">Enterobacter aerogenes</name>
    <dbReference type="NCBI Taxonomy" id="1028307"/>
    <lineage>
        <taxon>Bacteria</taxon>
        <taxon>Pseudomonadati</taxon>
        <taxon>Pseudomonadota</taxon>
        <taxon>Gammaproteobacteria</taxon>
        <taxon>Enterobacterales</taxon>
        <taxon>Enterobacteriaceae</taxon>
        <taxon>Klebsiella/Raoultella group</taxon>
        <taxon>Klebsiella</taxon>
    </lineage>
</organism>
<dbReference type="HOGENOM" id="CLU_1408232_0_0_6"/>
<dbReference type="Proteomes" id="UP000008881">
    <property type="component" value="Chromosome"/>
</dbReference>
<dbReference type="Gene3D" id="1.20.120.330">
    <property type="entry name" value="Nucleotidyltransferases domain 2"/>
    <property type="match status" value="1"/>
</dbReference>
<dbReference type="SUPFAM" id="SSF158668">
    <property type="entry name" value="MtlR-like"/>
    <property type="match status" value="1"/>
</dbReference>
<dbReference type="InterPro" id="IPR038026">
    <property type="entry name" value="MtlR-like_sf"/>
</dbReference>
<name>A0A0H3FXS3_KLEAK</name>
<evidence type="ECO:0000313" key="2">
    <source>
        <dbReference type="Proteomes" id="UP000008881"/>
    </source>
</evidence>
<dbReference type="eggNOG" id="COG3722">
    <property type="taxonomic scope" value="Bacteria"/>
</dbReference>
<dbReference type="GeneID" id="93312612"/>
<dbReference type="AlphaFoldDB" id="A0A0H3FXS3"/>
<dbReference type="RefSeq" id="WP_015705861.1">
    <property type="nucleotide sequence ID" value="NC_015663.1"/>
</dbReference>
<proteinExistence type="predicted"/>
<dbReference type="GO" id="GO:0045892">
    <property type="term" value="P:negative regulation of DNA-templated transcription"/>
    <property type="evidence" value="ECO:0007669"/>
    <property type="project" value="TreeGrafter"/>
</dbReference>
<keyword evidence="2" id="KW-1185">Reference proteome</keyword>
<dbReference type="KEGG" id="eae:EAE_22210"/>